<feature type="compositionally biased region" description="Low complexity" evidence="2">
    <location>
        <begin position="261"/>
        <end position="273"/>
    </location>
</feature>
<dbReference type="GO" id="GO:0008270">
    <property type="term" value="F:zinc ion binding"/>
    <property type="evidence" value="ECO:0007669"/>
    <property type="project" value="UniProtKB-KW"/>
</dbReference>
<protein>
    <recommendedName>
        <fullName evidence="3">C2H2-type domain-containing protein</fullName>
    </recommendedName>
</protein>
<evidence type="ECO:0000313" key="5">
    <source>
        <dbReference type="Proteomes" id="UP001383192"/>
    </source>
</evidence>
<evidence type="ECO:0000256" key="2">
    <source>
        <dbReference type="SAM" id="MobiDB-lite"/>
    </source>
</evidence>
<feature type="compositionally biased region" description="Low complexity" evidence="2">
    <location>
        <begin position="183"/>
        <end position="195"/>
    </location>
</feature>
<evidence type="ECO:0000259" key="3">
    <source>
        <dbReference type="PROSITE" id="PS50157"/>
    </source>
</evidence>
<gene>
    <name evidence="4" type="ORF">VNI00_006433</name>
</gene>
<dbReference type="Gene3D" id="3.30.160.60">
    <property type="entry name" value="Classic Zinc Finger"/>
    <property type="match status" value="1"/>
</dbReference>
<comment type="caution">
    <text evidence="4">The sequence shown here is derived from an EMBL/GenBank/DDBJ whole genome shotgun (WGS) entry which is preliminary data.</text>
</comment>
<reference evidence="4 5" key="1">
    <citation type="submission" date="2024-01" db="EMBL/GenBank/DDBJ databases">
        <title>A draft genome for a cacao thread blight-causing isolate of Paramarasmius palmivorus.</title>
        <authorList>
            <person name="Baruah I.K."/>
            <person name="Bukari Y."/>
            <person name="Amoako-Attah I."/>
            <person name="Meinhardt L.W."/>
            <person name="Bailey B.A."/>
            <person name="Cohen S.P."/>
        </authorList>
    </citation>
    <scope>NUCLEOTIDE SEQUENCE [LARGE SCALE GENOMIC DNA]</scope>
    <source>
        <strain evidence="4 5">GH-12</strain>
    </source>
</reference>
<feature type="region of interest" description="Disordered" evidence="2">
    <location>
        <begin position="250"/>
        <end position="273"/>
    </location>
</feature>
<keyword evidence="1" id="KW-0862">Zinc</keyword>
<dbReference type="InterPro" id="IPR013087">
    <property type="entry name" value="Znf_C2H2_type"/>
</dbReference>
<dbReference type="EMBL" id="JAYKXP010000019">
    <property type="protein sequence ID" value="KAK7047665.1"/>
    <property type="molecule type" value="Genomic_DNA"/>
</dbReference>
<organism evidence="4 5">
    <name type="scientific">Paramarasmius palmivorus</name>
    <dbReference type="NCBI Taxonomy" id="297713"/>
    <lineage>
        <taxon>Eukaryota</taxon>
        <taxon>Fungi</taxon>
        <taxon>Dikarya</taxon>
        <taxon>Basidiomycota</taxon>
        <taxon>Agaricomycotina</taxon>
        <taxon>Agaricomycetes</taxon>
        <taxon>Agaricomycetidae</taxon>
        <taxon>Agaricales</taxon>
        <taxon>Marasmiineae</taxon>
        <taxon>Marasmiaceae</taxon>
        <taxon>Paramarasmius</taxon>
    </lineage>
</organism>
<keyword evidence="5" id="KW-1185">Reference proteome</keyword>
<proteinExistence type="predicted"/>
<accession>A0AAW0D8X7</accession>
<dbReference type="PROSITE" id="PS50157">
    <property type="entry name" value="ZINC_FINGER_C2H2_2"/>
    <property type="match status" value="1"/>
</dbReference>
<evidence type="ECO:0000313" key="4">
    <source>
        <dbReference type="EMBL" id="KAK7047665.1"/>
    </source>
</evidence>
<dbReference type="AlphaFoldDB" id="A0AAW0D8X7"/>
<dbReference type="SUPFAM" id="SSF57667">
    <property type="entry name" value="beta-beta-alpha zinc fingers"/>
    <property type="match status" value="1"/>
</dbReference>
<keyword evidence="1" id="KW-0863">Zinc-finger</keyword>
<keyword evidence="1" id="KW-0479">Metal-binding</keyword>
<feature type="region of interest" description="Disordered" evidence="2">
    <location>
        <begin position="174"/>
        <end position="223"/>
    </location>
</feature>
<evidence type="ECO:0000256" key="1">
    <source>
        <dbReference type="PROSITE-ProRule" id="PRU00042"/>
    </source>
</evidence>
<name>A0AAW0D8X7_9AGAR</name>
<feature type="compositionally biased region" description="Basic and acidic residues" evidence="2">
    <location>
        <begin position="197"/>
        <end position="218"/>
    </location>
</feature>
<sequence length="273" mass="30260">MVNEMVQAAAKWRWRSLKTMQLLWQHEDFTLATKMLALTKANTPIILLQPEHGSDTAWMRPRYMACHLKGAPSSREFSSLSLFSSFSAPHYLLKTLGAGTSVLIAIVLQNVLSLQTVSVNPLLPIHEQLSSNLATPSGYVVSPIAPSDFQPEVTDVELGYFFYGMSCNNFEEASKEGSPVSPSLTSAGGVHSSSSDESEHAHSLCGRRVERDERKPYERPVGMTTSQSNFTCDRCFKTFKASWDLKRHQRTRKYKANRCGASTASESTSNESA</sequence>
<dbReference type="InterPro" id="IPR036236">
    <property type="entry name" value="Znf_C2H2_sf"/>
</dbReference>
<feature type="domain" description="C2H2-type" evidence="3">
    <location>
        <begin position="230"/>
        <end position="259"/>
    </location>
</feature>
<dbReference type="Proteomes" id="UP001383192">
    <property type="component" value="Unassembled WGS sequence"/>
</dbReference>